<dbReference type="InterPro" id="IPR044861">
    <property type="entry name" value="IPNS-like_FE2OG_OXY"/>
</dbReference>
<dbReference type="Gene3D" id="2.60.120.330">
    <property type="entry name" value="B-lactam Antibiotic, Isopenicillin N Synthase, Chain"/>
    <property type="match status" value="1"/>
</dbReference>
<dbReference type="InterPro" id="IPR050231">
    <property type="entry name" value="Iron_ascorbate_oxido_reductase"/>
</dbReference>
<dbReference type="RefSeq" id="XP_056474175.1">
    <property type="nucleotide sequence ID" value="XM_056618016.1"/>
</dbReference>
<keyword evidence="5" id="KW-1185">Reference proteome</keyword>
<evidence type="ECO:0000313" key="5">
    <source>
        <dbReference type="Proteomes" id="UP001149074"/>
    </source>
</evidence>
<dbReference type="GO" id="GO:0016491">
    <property type="term" value="F:oxidoreductase activity"/>
    <property type="evidence" value="ECO:0007669"/>
    <property type="project" value="UniProtKB-KW"/>
</dbReference>
<evidence type="ECO:0000256" key="2">
    <source>
        <dbReference type="RuleBase" id="RU003682"/>
    </source>
</evidence>
<dbReference type="GO" id="GO:0046872">
    <property type="term" value="F:metal ion binding"/>
    <property type="evidence" value="ECO:0007669"/>
    <property type="project" value="UniProtKB-KW"/>
</dbReference>
<dbReference type="GeneID" id="81356995"/>
<dbReference type="EMBL" id="JAPQKI010000005">
    <property type="protein sequence ID" value="KAJ5098521.1"/>
    <property type="molecule type" value="Genomic_DNA"/>
</dbReference>
<evidence type="ECO:0000313" key="4">
    <source>
        <dbReference type="EMBL" id="KAJ5098521.1"/>
    </source>
</evidence>
<dbReference type="InterPro" id="IPR005123">
    <property type="entry name" value="Oxoglu/Fe-dep_dioxygenase_dom"/>
</dbReference>
<evidence type="ECO:0000256" key="1">
    <source>
        <dbReference type="ARBA" id="ARBA00008056"/>
    </source>
</evidence>
<proteinExistence type="inferred from homology"/>
<dbReference type="Pfam" id="PF14226">
    <property type="entry name" value="DIOX_N"/>
    <property type="match status" value="1"/>
</dbReference>
<dbReference type="InterPro" id="IPR026992">
    <property type="entry name" value="DIOX_N"/>
</dbReference>
<gene>
    <name evidence="4" type="ORF">N7532_005522</name>
</gene>
<name>A0A9W9KAG5_9EURO</name>
<comment type="caution">
    <text evidence="4">The sequence shown here is derived from an EMBL/GenBank/DDBJ whole genome shotgun (WGS) entry which is preliminary data.</text>
</comment>
<accession>A0A9W9KAG5</accession>
<dbReference type="OrthoDB" id="288590at2759"/>
<dbReference type="InterPro" id="IPR027443">
    <property type="entry name" value="IPNS-like_sf"/>
</dbReference>
<dbReference type="PROSITE" id="PS51471">
    <property type="entry name" value="FE2OG_OXY"/>
    <property type="match status" value="1"/>
</dbReference>
<dbReference type="PRINTS" id="PR00682">
    <property type="entry name" value="IPNSYNTHASE"/>
</dbReference>
<organism evidence="4 5">
    <name type="scientific">Penicillium argentinense</name>
    <dbReference type="NCBI Taxonomy" id="1131581"/>
    <lineage>
        <taxon>Eukaryota</taxon>
        <taxon>Fungi</taxon>
        <taxon>Dikarya</taxon>
        <taxon>Ascomycota</taxon>
        <taxon>Pezizomycotina</taxon>
        <taxon>Eurotiomycetes</taxon>
        <taxon>Eurotiomycetidae</taxon>
        <taxon>Eurotiales</taxon>
        <taxon>Aspergillaceae</taxon>
        <taxon>Penicillium</taxon>
    </lineage>
</organism>
<reference evidence="4" key="2">
    <citation type="journal article" date="2023" name="IMA Fungus">
        <title>Comparative genomic study of the Penicillium genus elucidates a diverse pangenome and 15 lateral gene transfer events.</title>
        <authorList>
            <person name="Petersen C."/>
            <person name="Sorensen T."/>
            <person name="Nielsen M.R."/>
            <person name="Sondergaard T.E."/>
            <person name="Sorensen J.L."/>
            <person name="Fitzpatrick D.A."/>
            <person name="Frisvad J.C."/>
            <person name="Nielsen K.L."/>
        </authorList>
    </citation>
    <scope>NUCLEOTIDE SEQUENCE</scope>
    <source>
        <strain evidence="4">IBT 30761</strain>
    </source>
</reference>
<keyword evidence="2" id="KW-0479">Metal-binding</keyword>
<feature type="domain" description="Fe2OG dioxygenase" evidence="3">
    <location>
        <begin position="194"/>
        <end position="312"/>
    </location>
</feature>
<dbReference type="FunFam" id="2.60.120.330:FF:000030">
    <property type="entry name" value="Thymine dioxygenase"/>
    <property type="match status" value="1"/>
</dbReference>
<comment type="similarity">
    <text evidence="1 2">Belongs to the iron/ascorbate-dependent oxidoreductase family.</text>
</comment>
<keyword evidence="2" id="KW-0560">Oxidoreductase</keyword>
<keyword evidence="2" id="KW-0408">Iron</keyword>
<dbReference type="Proteomes" id="UP001149074">
    <property type="component" value="Unassembled WGS sequence"/>
</dbReference>
<dbReference type="Pfam" id="PF03171">
    <property type="entry name" value="2OG-FeII_Oxy"/>
    <property type="match status" value="1"/>
</dbReference>
<reference evidence="4" key="1">
    <citation type="submission" date="2022-11" db="EMBL/GenBank/DDBJ databases">
        <authorList>
            <person name="Petersen C."/>
        </authorList>
    </citation>
    <scope>NUCLEOTIDE SEQUENCE</scope>
    <source>
        <strain evidence="4">IBT 30761</strain>
    </source>
</reference>
<dbReference type="PANTHER" id="PTHR47990">
    <property type="entry name" value="2-OXOGLUTARATE (2OG) AND FE(II)-DEPENDENT OXYGENASE SUPERFAMILY PROTEIN-RELATED"/>
    <property type="match status" value="1"/>
</dbReference>
<dbReference type="AlphaFoldDB" id="A0A9W9KAG5"/>
<evidence type="ECO:0000259" key="3">
    <source>
        <dbReference type="PROSITE" id="PS51471"/>
    </source>
</evidence>
<dbReference type="GO" id="GO:0044283">
    <property type="term" value="P:small molecule biosynthetic process"/>
    <property type="evidence" value="ECO:0007669"/>
    <property type="project" value="UniProtKB-ARBA"/>
</dbReference>
<sequence length="352" mass="39449">MASPQELHPATTAVDKDDLVIPLISFGPFFSGTPSDKHAIALSITEAFRTSGFLYLKDHGIPPSVVSRVFASSERFFGRPQNQKDSLAWTTPQSNRGYVAIGREKLATLDETDEIDDRRTSVPDIKETMEIGREGVDGLPNRWPDHLDDEGKDFKETMLSFFVMCKTLHRQIMSAIALGMNLPEHFFDEFVSGGDNNLRLLHYPPVHKNVFIKNPEQVRAGEHSDYGSVTLLFQDRHGGLQVRSPKGTFVDATPISDTIVINAGDLLARWSNDTIRSTRHRVIQPPKPEGEDKSDSGDTYPSRYSIAYFCNPDNDKTIQALPGTYGEDIHVTKKYKDVTAGDYLVQRLTETY</sequence>
<dbReference type="SUPFAM" id="SSF51197">
    <property type="entry name" value="Clavaminate synthase-like"/>
    <property type="match status" value="1"/>
</dbReference>
<protein>
    <recommendedName>
        <fullName evidence="3">Fe2OG dioxygenase domain-containing protein</fullName>
    </recommendedName>
</protein>